<evidence type="ECO:0008006" key="3">
    <source>
        <dbReference type="Google" id="ProtNLM"/>
    </source>
</evidence>
<reference evidence="1" key="1">
    <citation type="submission" date="2019-03" db="EMBL/GenBank/DDBJ databases">
        <title>WGS assembly of Setaria viridis.</title>
        <authorList>
            <person name="Huang P."/>
            <person name="Jenkins J."/>
            <person name="Grimwood J."/>
            <person name="Barry K."/>
            <person name="Healey A."/>
            <person name="Mamidi S."/>
            <person name="Sreedasyam A."/>
            <person name="Shu S."/>
            <person name="Feldman M."/>
            <person name="Wu J."/>
            <person name="Yu Y."/>
            <person name="Chen C."/>
            <person name="Johnson J."/>
            <person name="Rokhsar D."/>
            <person name="Baxter I."/>
            <person name="Schmutz J."/>
            <person name="Brutnell T."/>
            <person name="Kellogg E."/>
        </authorList>
    </citation>
    <scope>NUCLEOTIDE SEQUENCE [LARGE SCALE GENOMIC DNA]</scope>
</reference>
<dbReference type="EMBL" id="CM016557">
    <property type="protein sequence ID" value="TKW09984.1"/>
    <property type="molecule type" value="Genomic_DNA"/>
</dbReference>
<evidence type="ECO:0000313" key="1">
    <source>
        <dbReference type="EMBL" id="TKW09984.1"/>
    </source>
</evidence>
<keyword evidence="2" id="KW-1185">Reference proteome</keyword>
<evidence type="ECO:0000313" key="2">
    <source>
        <dbReference type="Proteomes" id="UP000298652"/>
    </source>
</evidence>
<gene>
    <name evidence="1" type="ORF">SEVIR_6G136800v2</name>
</gene>
<protein>
    <recommendedName>
        <fullName evidence="3">Reverse transcriptase zinc-binding domain-containing protein</fullName>
    </recommendedName>
</protein>
<sequence length="122" mass="14818">MNLDSFVCELCILQKRETVNHLFFRCNFAKACWQQIGVTYVSTRSYWNIIEQIKHKLEVPFYMEIIILIIWSIWTTRNNWLFNDLDPFTMNCKQKFLDEFSALLLRARPSLVQQMEVWMHSF</sequence>
<dbReference type="AlphaFoldDB" id="A0A4U6U6Y3"/>
<organism evidence="1 2">
    <name type="scientific">Setaria viridis</name>
    <name type="common">Green bristlegrass</name>
    <name type="synonym">Setaria italica subsp. viridis</name>
    <dbReference type="NCBI Taxonomy" id="4556"/>
    <lineage>
        <taxon>Eukaryota</taxon>
        <taxon>Viridiplantae</taxon>
        <taxon>Streptophyta</taxon>
        <taxon>Embryophyta</taxon>
        <taxon>Tracheophyta</taxon>
        <taxon>Spermatophyta</taxon>
        <taxon>Magnoliopsida</taxon>
        <taxon>Liliopsida</taxon>
        <taxon>Poales</taxon>
        <taxon>Poaceae</taxon>
        <taxon>PACMAD clade</taxon>
        <taxon>Panicoideae</taxon>
        <taxon>Panicodae</taxon>
        <taxon>Paniceae</taxon>
        <taxon>Cenchrinae</taxon>
        <taxon>Setaria</taxon>
    </lineage>
</organism>
<accession>A0A4U6U6Y3</accession>
<proteinExistence type="predicted"/>
<dbReference type="Gramene" id="TKW09984">
    <property type="protein sequence ID" value="TKW09984"/>
    <property type="gene ID" value="SEVIR_6G136800v2"/>
</dbReference>
<dbReference type="Proteomes" id="UP000298652">
    <property type="component" value="Chromosome 6"/>
</dbReference>
<name>A0A4U6U6Y3_SETVI</name>